<dbReference type="GO" id="GO:0048731">
    <property type="term" value="P:system development"/>
    <property type="evidence" value="ECO:0007669"/>
    <property type="project" value="UniProtKB-ARBA"/>
</dbReference>
<dbReference type="GO" id="GO:0005634">
    <property type="term" value="C:nucleus"/>
    <property type="evidence" value="ECO:0007669"/>
    <property type="project" value="UniProtKB-SubCell"/>
</dbReference>
<dbReference type="InterPro" id="IPR027410">
    <property type="entry name" value="TCP-1-like_intermed_sf"/>
</dbReference>
<keyword evidence="8" id="KW-0143">Chaperone</keyword>
<dbReference type="GO" id="GO:0006457">
    <property type="term" value="P:protein folding"/>
    <property type="evidence" value="ECO:0007669"/>
    <property type="project" value="InterPro"/>
</dbReference>
<reference evidence="16" key="1">
    <citation type="submission" date="2025-08" db="UniProtKB">
        <authorList>
            <consortium name="RefSeq"/>
        </authorList>
    </citation>
    <scope>IDENTIFICATION</scope>
    <source>
        <tissue evidence="16">Leukocyte</tissue>
    </source>
</reference>
<dbReference type="GO" id="GO:0005829">
    <property type="term" value="C:cytosol"/>
    <property type="evidence" value="ECO:0007669"/>
    <property type="project" value="UniProtKB-SubCell"/>
</dbReference>
<dbReference type="GO" id="GO:0051082">
    <property type="term" value="F:unfolded protein binding"/>
    <property type="evidence" value="ECO:0007669"/>
    <property type="project" value="InterPro"/>
</dbReference>
<keyword evidence="7" id="KW-0067">ATP-binding</keyword>
<keyword evidence="6" id="KW-0547">Nucleotide-binding</keyword>
<evidence type="ECO:0000256" key="3">
    <source>
        <dbReference type="ARBA" id="ARBA00004514"/>
    </source>
</evidence>
<dbReference type="GO" id="GO:0003006">
    <property type="term" value="P:developmental process involved in reproduction"/>
    <property type="evidence" value="ECO:0007669"/>
    <property type="project" value="UniProtKB-ARBA"/>
</dbReference>
<keyword evidence="15" id="KW-1185">Reference proteome</keyword>
<dbReference type="RefSeq" id="XP_020040548.1">
    <property type="nucleotide sequence ID" value="XM_020184959.2"/>
</dbReference>
<dbReference type="GO" id="GO:0060271">
    <property type="term" value="P:cilium assembly"/>
    <property type="evidence" value="ECO:0007669"/>
    <property type="project" value="InterPro"/>
</dbReference>
<dbReference type="GO" id="GO:0048513">
    <property type="term" value="P:animal organ development"/>
    <property type="evidence" value="ECO:0007669"/>
    <property type="project" value="UniProtKB-ARBA"/>
</dbReference>
<keyword evidence="10" id="KW-0539">Nucleus</keyword>
<evidence type="ECO:0000256" key="9">
    <source>
        <dbReference type="ARBA" id="ARBA00023212"/>
    </source>
</evidence>
<dbReference type="Proteomes" id="UP001732720">
    <property type="component" value="Chromosome 5"/>
</dbReference>
<proteinExistence type="inferred from homology"/>
<dbReference type="AlphaFoldDB" id="A0A8B7W9E7"/>
<dbReference type="FunFam" id="3.30.260.10:FF:000016">
    <property type="entry name" value="McKusick-Kaufman syndrome"/>
    <property type="match status" value="1"/>
</dbReference>
<dbReference type="PANTHER" id="PTHR46787:SF1">
    <property type="entry name" value="MOLECULAR CHAPERONE MKKS"/>
    <property type="match status" value="1"/>
</dbReference>
<evidence type="ECO:0000256" key="6">
    <source>
        <dbReference type="ARBA" id="ARBA00022741"/>
    </source>
</evidence>
<comment type="function">
    <text evidence="11">Probable molecular chaperone that assists the folding of proteins upon ATP hydrolysis. Plays a role in the assembly of BBSome, a complex involved in ciliogenesis regulating transports vesicles to the cilia. May play a role in protein processing in limb, cardiac and reproductive system development. May play a role in cytokinesis.</text>
</comment>
<dbReference type="GO" id="GO:0005524">
    <property type="term" value="F:ATP binding"/>
    <property type="evidence" value="ECO:0007669"/>
    <property type="project" value="UniProtKB-KW"/>
</dbReference>
<evidence type="ECO:0000256" key="1">
    <source>
        <dbReference type="ARBA" id="ARBA00004123"/>
    </source>
</evidence>
<comment type="subcellular location">
    <subcellularLocation>
        <location evidence="2">Cytoplasm</location>
        <location evidence="2">Cytoskeleton</location>
        <location evidence="2">Microtubule organizing center</location>
        <location evidence="2">Centrosome</location>
    </subcellularLocation>
    <subcellularLocation>
        <location evidence="3">Cytoplasm</location>
        <location evidence="3">Cytosol</location>
    </subcellularLocation>
    <subcellularLocation>
        <location evidence="1">Nucleus</location>
    </subcellularLocation>
</comment>
<evidence type="ECO:0000313" key="15">
    <source>
        <dbReference type="Proteomes" id="UP001732720"/>
    </source>
</evidence>
<dbReference type="Gene3D" id="3.30.260.10">
    <property type="entry name" value="TCP-1-like chaperonin intermediate domain"/>
    <property type="match status" value="1"/>
</dbReference>
<dbReference type="Pfam" id="PF00118">
    <property type="entry name" value="Cpn60_TCP1"/>
    <property type="match status" value="2"/>
</dbReference>
<name>A0A8B7W9E7_CASCN</name>
<organism evidence="16">
    <name type="scientific">Castor canadensis</name>
    <name type="common">American beaver</name>
    <dbReference type="NCBI Taxonomy" id="51338"/>
    <lineage>
        <taxon>Eukaryota</taxon>
        <taxon>Metazoa</taxon>
        <taxon>Chordata</taxon>
        <taxon>Craniata</taxon>
        <taxon>Vertebrata</taxon>
        <taxon>Euteleostomi</taxon>
        <taxon>Mammalia</taxon>
        <taxon>Eutheria</taxon>
        <taxon>Euarchontoglires</taxon>
        <taxon>Glires</taxon>
        <taxon>Rodentia</taxon>
        <taxon>Castorimorpha</taxon>
        <taxon>Castoridae</taxon>
        <taxon>Castor</taxon>
    </lineage>
</organism>
<dbReference type="InterPro" id="IPR002423">
    <property type="entry name" value="Cpn60/GroEL/TCP-1"/>
</dbReference>
<dbReference type="Gene3D" id="1.10.560.10">
    <property type="entry name" value="GroEL-like equatorial domain"/>
    <property type="match status" value="2"/>
</dbReference>
<evidence type="ECO:0000256" key="14">
    <source>
        <dbReference type="ARBA" id="ARBA00081955"/>
    </source>
</evidence>
<evidence type="ECO:0000256" key="7">
    <source>
        <dbReference type="ARBA" id="ARBA00022840"/>
    </source>
</evidence>
<dbReference type="SUPFAM" id="SSF48592">
    <property type="entry name" value="GroEL equatorial domain-like"/>
    <property type="match status" value="1"/>
</dbReference>
<evidence type="ECO:0000256" key="11">
    <source>
        <dbReference type="ARBA" id="ARBA00059081"/>
    </source>
</evidence>
<evidence type="ECO:0000256" key="2">
    <source>
        <dbReference type="ARBA" id="ARBA00004300"/>
    </source>
</evidence>
<dbReference type="GO" id="GO:0051131">
    <property type="term" value="P:chaperone-mediated protein complex assembly"/>
    <property type="evidence" value="ECO:0007669"/>
    <property type="project" value="TreeGrafter"/>
</dbReference>
<dbReference type="InterPro" id="IPR027409">
    <property type="entry name" value="GroEL-like_apical_dom_sf"/>
</dbReference>
<accession>A0A8B7W9E7</accession>
<evidence type="ECO:0000256" key="13">
    <source>
        <dbReference type="ARBA" id="ARBA00070698"/>
    </source>
</evidence>
<dbReference type="RefSeq" id="XP_020040548.1">
    <property type="nucleotide sequence ID" value="XM_020184959.1"/>
</dbReference>
<comment type="subunit">
    <text evidence="12">Component of a complex composed at least of MKKS, BBS10, BBS12, TCP1, CCT2, CCT3, CCT4, CCT5 and CCT8. Interacts with STUB1. Interacts with BBS2 (via coiled coil domain). Interacts with CCDC28B. Interacts with BBS12. Interacts with SMARCC1, a component of the SWI/SNF complexes; the interaction takes place predominantly in the cytoplasm and may modulate SMARCC1 location. Interacts with DLEC1.</text>
</comment>
<dbReference type="GO" id="GO:0005813">
    <property type="term" value="C:centrosome"/>
    <property type="evidence" value="ECO:0007669"/>
    <property type="project" value="UniProtKB-SubCell"/>
</dbReference>
<dbReference type="OrthoDB" id="528704at2759"/>
<keyword evidence="9" id="KW-0206">Cytoskeleton</keyword>
<evidence type="ECO:0000256" key="8">
    <source>
        <dbReference type="ARBA" id="ARBA00023186"/>
    </source>
</evidence>
<evidence type="ECO:0000256" key="10">
    <source>
        <dbReference type="ARBA" id="ARBA00023242"/>
    </source>
</evidence>
<keyword evidence="5" id="KW-0963">Cytoplasm</keyword>
<comment type="similarity">
    <text evidence="4">Belongs to the TCP-1 chaperonin family.</text>
</comment>
<dbReference type="InterPro" id="IPR028790">
    <property type="entry name" value="MKKS"/>
</dbReference>
<evidence type="ECO:0000256" key="12">
    <source>
        <dbReference type="ARBA" id="ARBA00064363"/>
    </source>
</evidence>
<evidence type="ECO:0000256" key="5">
    <source>
        <dbReference type="ARBA" id="ARBA00022490"/>
    </source>
</evidence>
<gene>
    <name evidence="16" type="primary">Mkks</name>
</gene>
<evidence type="ECO:0000313" key="16">
    <source>
        <dbReference type="RefSeq" id="XP_020040548.1"/>
    </source>
</evidence>
<dbReference type="Gene3D" id="3.50.7.10">
    <property type="entry name" value="GroEL"/>
    <property type="match status" value="1"/>
</dbReference>
<dbReference type="SUPFAM" id="SSF52029">
    <property type="entry name" value="GroEL apical domain-like"/>
    <property type="match status" value="1"/>
</dbReference>
<protein>
    <recommendedName>
        <fullName evidence="13">Molecular chaperone MKKS</fullName>
    </recommendedName>
    <alternativeName>
        <fullName evidence="14">McKusick-Kaufman/Bardet-Biedl syndromes putative chaperonin</fullName>
    </alternativeName>
</protein>
<dbReference type="CTD" id="8195"/>
<evidence type="ECO:0000256" key="4">
    <source>
        <dbReference type="ARBA" id="ARBA00008020"/>
    </source>
</evidence>
<dbReference type="GO" id="GO:1902636">
    <property type="term" value="C:kinociliary basal body"/>
    <property type="evidence" value="ECO:0007669"/>
    <property type="project" value="TreeGrafter"/>
</dbReference>
<dbReference type="InterPro" id="IPR027413">
    <property type="entry name" value="GROEL-like_equatorial_sf"/>
</dbReference>
<sequence length="531" mass="57706">MFCLEPRKPSLCKSEALTNERARATLSVLKGVIVSCYGPSGRPKQLHNGLGGHVCTTSQSSALLGNLPVTHPILKILTTSVQNHVSCFRDCGLFTAILCCNLIENVERIGLTPTTAIKLNKHLLNLCTSYLKSEACGCRIPVDFSSTQILLCLVRSILTSKPACMLTGKETDHISALILRAFLLTVPESTEENVILGQSIIVPLKGQRVTDSTVLPGLLIEMSEVQLRRLLPIQKSSALKVALFCTSLSGDFPDPGEGSMVVSYGVSLENAVLDQLLNLGRQLVSDHVDLVLCQKVTHPSLKQFLSKHHIIAIDRVGVALMEPLSRVTATICSLLLCNRNDTAWDELKLTCQTALQVLQFTIKEPWVLLGGGCTETHLAAYIRHKTHNEAESILKDDGCTQAELQLMTEAFCSALESLAGSLEHDGGEILTDMKYGHCWSVQADSPSVVNWSDLLSQCGCGLHNNQEELSWSFLRSSGNSFAPQTCFPHAAKDSTSNLTVDCLTAKLSGLQVAIETANLILDLSYIIEDKN</sequence>
<dbReference type="GeneID" id="109699990"/>
<dbReference type="PANTHER" id="PTHR46787">
    <property type="entry name" value="SYNDROMES PUTATIVE CHAPERONIN-RELATED"/>
    <property type="match status" value="1"/>
</dbReference>